<protein>
    <submittedName>
        <fullName evidence="2">Nucleoside kinase</fullName>
    </submittedName>
</protein>
<dbReference type="InterPro" id="IPR027417">
    <property type="entry name" value="P-loop_NTPase"/>
</dbReference>
<dbReference type="GO" id="GO:0016301">
    <property type="term" value="F:kinase activity"/>
    <property type="evidence" value="ECO:0007669"/>
    <property type="project" value="UniProtKB-KW"/>
</dbReference>
<dbReference type="Gene3D" id="3.30.980.10">
    <property type="entry name" value="Threonyl-trna Synthetase, Chain A, domain 2"/>
    <property type="match status" value="1"/>
</dbReference>
<dbReference type="Proteomes" id="UP000885826">
    <property type="component" value="Unassembled WGS sequence"/>
</dbReference>
<dbReference type="SMART" id="SM00382">
    <property type="entry name" value="AAA"/>
    <property type="match status" value="1"/>
</dbReference>
<proteinExistence type="predicted"/>
<dbReference type="Gene3D" id="3.40.50.300">
    <property type="entry name" value="P-loop containing nucleotide triphosphate hydrolases"/>
    <property type="match status" value="1"/>
</dbReference>
<evidence type="ECO:0000313" key="3">
    <source>
        <dbReference type="Proteomes" id="UP000885826"/>
    </source>
</evidence>
<evidence type="ECO:0000313" key="2">
    <source>
        <dbReference type="EMBL" id="HEC79227.1"/>
    </source>
</evidence>
<dbReference type="InterPro" id="IPR003593">
    <property type="entry name" value="AAA+_ATPase"/>
</dbReference>
<sequence length="495" mass="57546">MEPTYLSSIEDLNKLNLWRRYQSTLSFILFVAVKKLYPARRLRIEHSMSKGFYCLLDKKITIPQLKKIEKQMTGLINQNIPIKKIVYSRKEAVKLFKKTGMDDKVALYENIRKQNIAVYKLLDYYDSYITPPFESTGKVKAFQLKKFSPGFIMVFPTWQDLSKMPRYQAQPKLARIFNEYEEWAHILGISDIAHLNHIIKKGKGPEIIKITEALHEKKIVYIADRIMKKRKKIVLIAGPSSAGKTTFTKRLAIQLFVNGIRTAVISADDYFLPHSQTPKDEFGRLDFESIDAVDLPLLNRDLLKIIGGGTVEIPKFNFRTGRRNKGKKISLPRNGVILLEGIHCLNEKLTHKIPSSWKFKIYISALTHLNVDNHNRISTTDTRLLRRIVRDTHFRGYKIKEVLHHLGSIINGEEKNIYPYQEEADEMFNSALMYEPAVLKRFFMPIIKAVKKKDPEYEEAKRFIDLLNLFYELNEHDVPSNSILREFIGGSSFVY</sequence>
<dbReference type="AlphaFoldDB" id="A0A9C9K0N9"/>
<feature type="domain" description="AAA+ ATPase" evidence="1">
    <location>
        <begin position="230"/>
        <end position="400"/>
    </location>
</feature>
<gene>
    <name evidence="2" type="ORF">ENI34_08825</name>
</gene>
<dbReference type="EMBL" id="DRIG01000092">
    <property type="protein sequence ID" value="HEC79227.1"/>
    <property type="molecule type" value="Genomic_DNA"/>
</dbReference>
<keyword evidence="2" id="KW-0808">Transferase</keyword>
<name>A0A9C9K0N9_UNCW3</name>
<dbReference type="PANTHER" id="PTHR10285">
    <property type="entry name" value="URIDINE KINASE"/>
    <property type="match status" value="1"/>
</dbReference>
<accession>A0A9C9K0N9</accession>
<dbReference type="GO" id="GO:0005524">
    <property type="term" value="F:ATP binding"/>
    <property type="evidence" value="ECO:0007669"/>
    <property type="project" value="InterPro"/>
</dbReference>
<dbReference type="CDD" id="cd02028">
    <property type="entry name" value="UMPK_like"/>
    <property type="match status" value="1"/>
</dbReference>
<dbReference type="InterPro" id="IPR006083">
    <property type="entry name" value="PRK/URK"/>
</dbReference>
<dbReference type="SUPFAM" id="SSF52540">
    <property type="entry name" value="P-loop containing nucleoside triphosphate hydrolases"/>
    <property type="match status" value="1"/>
</dbReference>
<reference evidence="2" key="1">
    <citation type="journal article" date="2020" name="mSystems">
        <title>Genome- and Community-Level Interaction Insights into Carbon Utilization and Element Cycling Functions of Hydrothermarchaeota in Hydrothermal Sediment.</title>
        <authorList>
            <person name="Zhou Z."/>
            <person name="Liu Y."/>
            <person name="Xu W."/>
            <person name="Pan J."/>
            <person name="Luo Z.H."/>
            <person name="Li M."/>
        </authorList>
    </citation>
    <scope>NUCLEOTIDE SEQUENCE</scope>
    <source>
        <strain evidence="2">HyVt-388</strain>
    </source>
</reference>
<organism evidence="2 3">
    <name type="scientific">candidate division WOR-3 bacterium</name>
    <dbReference type="NCBI Taxonomy" id="2052148"/>
    <lineage>
        <taxon>Bacteria</taxon>
        <taxon>Bacteria division WOR-3</taxon>
    </lineage>
</organism>
<evidence type="ECO:0000259" key="1">
    <source>
        <dbReference type="SMART" id="SM00382"/>
    </source>
</evidence>
<dbReference type="Pfam" id="PF00485">
    <property type="entry name" value="PRK"/>
    <property type="match status" value="1"/>
</dbReference>
<dbReference type="InterPro" id="IPR018163">
    <property type="entry name" value="Thr/Ala-tRNA-synth_IIc_edit"/>
</dbReference>
<keyword evidence="2" id="KW-0418">Kinase</keyword>
<comment type="caution">
    <text evidence="2">The sequence shown here is derived from an EMBL/GenBank/DDBJ whole genome shotgun (WGS) entry which is preliminary data.</text>
</comment>
<dbReference type="SUPFAM" id="SSF55186">
    <property type="entry name" value="ThrRS/AlaRS common domain"/>
    <property type="match status" value="1"/>
</dbReference>